<keyword evidence="4" id="KW-1185">Reference proteome</keyword>
<dbReference type="AlphaFoldDB" id="A0A8B4QC27"/>
<evidence type="ECO:0000313" key="1">
    <source>
        <dbReference type="EMBL" id="STX10301.1"/>
    </source>
</evidence>
<dbReference type="Proteomes" id="UP000294641">
    <property type="component" value="Unassembled WGS sequence"/>
</dbReference>
<gene>
    <name evidence="2" type="ORF">DFR61_10876</name>
    <name evidence="1" type="ORF">NCTC10597_02021</name>
</gene>
<protein>
    <submittedName>
        <fullName evidence="1">Uncharacterized protein</fullName>
    </submittedName>
</protein>
<evidence type="ECO:0000313" key="2">
    <source>
        <dbReference type="EMBL" id="TDR40562.1"/>
    </source>
</evidence>
<dbReference type="RefSeq" id="WP_166636082.1">
    <property type="nucleotide sequence ID" value="NZ_BJUE01000004.1"/>
</dbReference>
<reference evidence="2 4" key="2">
    <citation type="submission" date="2019-03" db="EMBL/GenBank/DDBJ databases">
        <title>Genomic Encyclopedia of Type Strains, Phase IV (KMG-IV): sequencing the most valuable type-strain genomes for metagenomic binning, comparative biology and taxonomic classification.</title>
        <authorList>
            <person name="Goeker M."/>
        </authorList>
    </citation>
    <scope>NUCLEOTIDE SEQUENCE [LARGE SCALE GENOMIC DNA]</scope>
    <source>
        <strain evidence="2 4">DSM 20580</strain>
    </source>
</reference>
<dbReference type="Proteomes" id="UP000254330">
    <property type="component" value="Unassembled WGS sequence"/>
</dbReference>
<comment type="caution">
    <text evidence="1">The sequence shown here is derived from an EMBL/GenBank/DDBJ whole genome shotgun (WGS) entry which is preliminary data.</text>
</comment>
<dbReference type="EMBL" id="UGNP01000001">
    <property type="protein sequence ID" value="STX10301.1"/>
    <property type="molecule type" value="Genomic_DNA"/>
</dbReference>
<evidence type="ECO:0000313" key="4">
    <source>
        <dbReference type="Proteomes" id="UP000294641"/>
    </source>
</evidence>
<accession>A0A8B4QC27</accession>
<organism evidence="1 3">
    <name type="scientific">Kurthia zopfii</name>
    <dbReference type="NCBI Taxonomy" id="1650"/>
    <lineage>
        <taxon>Bacteria</taxon>
        <taxon>Bacillati</taxon>
        <taxon>Bacillota</taxon>
        <taxon>Bacilli</taxon>
        <taxon>Bacillales</taxon>
        <taxon>Caryophanaceae</taxon>
        <taxon>Kurthia</taxon>
    </lineage>
</organism>
<name>A0A8B4QC27_9BACL</name>
<dbReference type="EMBL" id="SNZG01000008">
    <property type="protein sequence ID" value="TDR40562.1"/>
    <property type="molecule type" value="Genomic_DNA"/>
</dbReference>
<evidence type="ECO:0000313" key="3">
    <source>
        <dbReference type="Proteomes" id="UP000254330"/>
    </source>
</evidence>
<sequence length="52" mass="6189">MNHPYKEYENTEMWSTIWQALDELAENDDIEETTPRGHIVGYLCEKIEAMKD</sequence>
<proteinExistence type="predicted"/>
<reference evidence="1 3" key="1">
    <citation type="submission" date="2018-06" db="EMBL/GenBank/DDBJ databases">
        <authorList>
            <consortium name="Pathogen Informatics"/>
            <person name="Doyle S."/>
        </authorList>
    </citation>
    <scope>NUCLEOTIDE SEQUENCE [LARGE SCALE GENOMIC DNA]</scope>
    <source>
        <strain evidence="1 3">NCTC10597</strain>
    </source>
</reference>